<dbReference type="Pfam" id="PF04717">
    <property type="entry name" value="Phage_base_V"/>
    <property type="match status" value="1"/>
</dbReference>
<accession>A0ABY5ZQY3</accession>
<reference evidence="2" key="1">
    <citation type="journal article" date="2022" name="Environ. Microbiol.">
        <title>Geoalkalibacter halelectricus SAP #1 sp. nov. possessing extracellular electron transfer and mineral#reducing capabilities from a haloalkaline environment.</title>
        <authorList>
            <person name="Yadav S."/>
            <person name="Singh R."/>
            <person name="Sundharam S.S."/>
            <person name="Chaudhary S."/>
            <person name="Krishnamurthi S."/>
            <person name="Patil S.A."/>
        </authorList>
    </citation>
    <scope>NUCLEOTIDE SEQUENCE</scope>
    <source>
        <strain evidence="2">SAP-1</strain>
    </source>
</reference>
<dbReference type="InterPro" id="IPR037026">
    <property type="entry name" value="Vgr_OB-fold_dom_sf"/>
</dbReference>
<name>A0ABY5ZQY3_9BACT</name>
<keyword evidence="3" id="KW-1185">Reference proteome</keyword>
<dbReference type="RefSeq" id="WP_260749291.1">
    <property type="nucleotide sequence ID" value="NZ_CP092109.1"/>
</dbReference>
<dbReference type="Gene3D" id="2.40.50.230">
    <property type="entry name" value="Gp5 N-terminal domain"/>
    <property type="match status" value="1"/>
</dbReference>
<evidence type="ECO:0000313" key="3">
    <source>
        <dbReference type="Proteomes" id="UP001060414"/>
    </source>
</evidence>
<proteinExistence type="predicted"/>
<evidence type="ECO:0000259" key="1">
    <source>
        <dbReference type="Pfam" id="PF04717"/>
    </source>
</evidence>
<gene>
    <name evidence="2" type="ORF">L9S41_05840</name>
</gene>
<dbReference type="InterPro" id="IPR006531">
    <property type="entry name" value="Gp5/Vgr_OB"/>
</dbReference>
<protein>
    <submittedName>
        <fullName evidence="2">Phage baseplate assembly protein V</fullName>
    </submittedName>
</protein>
<organism evidence="2 3">
    <name type="scientific">Geoalkalibacter halelectricus</name>
    <dbReference type="NCBI Taxonomy" id="2847045"/>
    <lineage>
        <taxon>Bacteria</taxon>
        <taxon>Pseudomonadati</taxon>
        <taxon>Thermodesulfobacteriota</taxon>
        <taxon>Desulfuromonadia</taxon>
        <taxon>Desulfuromonadales</taxon>
        <taxon>Geoalkalibacteraceae</taxon>
        <taxon>Geoalkalibacter</taxon>
    </lineage>
</organism>
<dbReference type="Proteomes" id="UP001060414">
    <property type="component" value="Chromosome"/>
</dbReference>
<feature type="domain" description="Gp5/Type VI secretion system Vgr protein OB-fold" evidence="1">
    <location>
        <begin position="59"/>
        <end position="96"/>
    </location>
</feature>
<evidence type="ECO:0000313" key="2">
    <source>
        <dbReference type="EMBL" id="UWZ80924.1"/>
    </source>
</evidence>
<sequence length="267" mass="28494">MSSIVATIQEIIRHELKRVRIAELGVVTAVYPHSAGGDHENYGCDVRLKNSGLELKRVPVATGHIGTAAIPNIDDLVLLAFDKGDVNQPIIIGRLYNDEDRPPLNNPDEVIFRLPLHASDDEAIKARIRNHRDQRPPREILIEMAPKITVRINDGTVTATAGQTEMKLDQPDGSGGTVTVVAGNTKIVMNQDGDVEVEALGAMTLKAQRDLTLEGMNVKIKGQMNVDLDAGAQAGVKANMGATINGGLSATLQGASVSIKGITSFSP</sequence>
<dbReference type="SUPFAM" id="SSF69255">
    <property type="entry name" value="gp5 N-terminal domain-like"/>
    <property type="match status" value="1"/>
</dbReference>
<dbReference type="EMBL" id="CP092109">
    <property type="protein sequence ID" value="UWZ80924.1"/>
    <property type="molecule type" value="Genomic_DNA"/>
</dbReference>